<dbReference type="GO" id="GO:0005634">
    <property type="term" value="C:nucleus"/>
    <property type="evidence" value="ECO:0007669"/>
    <property type="project" value="UniProtKB-SubCell"/>
</dbReference>
<dbReference type="PANTHER" id="PTHR14732">
    <property type="entry name" value="RNA POLYMERASE II SUBUNIT B1 CTD PHOSPHATASE RPAP2-RELATED"/>
    <property type="match status" value="1"/>
</dbReference>
<evidence type="ECO:0000256" key="10">
    <source>
        <dbReference type="ARBA" id="ARBA00048336"/>
    </source>
</evidence>
<evidence type="ECO:0000256" key="5">
    <source>
        <dbReference type="ARBA" id="ARBA00022801"/>
    </source>
</evidence>
<evidence type="ECO:0000259" key="14">
    <source>
        <dbReference type="PROSITE" id="PS51479"/>
    </source>
</evidence>
<proteinExistence type="inferred from homology"/>
<evidence type="ECO:0000256" key="13">
    <source>
        <dbReference type="SAM" id="MobiDB-lite"/>
    </source>
</evidence>
<evidence type="ECO:0000256" key="2">
    <source>
        <dbReference type="ARBA" id="ARBA00005676"/>
    </source>
</evidence>
<protein>
    <recommendedName>
        <fullName evidence="12">RNA polymerase II subunit B1 CTD phosphatase RPAP2 homolog</fullName>
        <ecNumber evidence="12">3.1.3.16</ecNumber>
    </recommendedName>
</protein>
<dbReference type="InterPro" id="IPR039693">
    <property type="entry name" value="Rtr1/RPAP2"/>
</dbReference>
<dbReference type="Gene3D" id="1.25.40.820">
    <property type="match status" value="1"/>
</dbReference>
<dbReference type="InterPro" id="IPR038534">
    <property type="entry name" value="Rtr1/RPAP2_sf"/>
</dbReference>
<evidence type="ECO:0000256" key="9">
    <source>
        <dbReference type="ARBA" id="ARBA00047761"/>
    </source>
</evidence>
<comment type="catalytic activity">
    <reaction evidence="10 12">
        <text>O-phospho-L-threonyl-[protein] + H2O = L-threonyl-[protein] + phosphate</text>
        <dbReference type="Rhea" id="RHEA:47004"/>
        <dbReference type="Rhea" id="RHEA-COMP:11060"/>
        <dbReference type="Rhea" id="RHEA-COMP:11605"/>
        <dbReference type="ChEBI" id="CHEBI:15377"/>
        <dbReference type="ChEBI" id="CHEBI:30013"/>
        <dbReference type="ChEBI" id="CHEBI:43474"/>
        <dbReference type="ChEBI" id="CHEBI:61977"/>
        <dbReference type="EC" id="3.1.3.16"/>
    </reaction>
</comment>
<keyword evidence="8 12" id="KW-0539">Nucleus</keyword>
<evidence type="ECO:0000256" key="4">
    <source>
        <dbReference type="ARBA" id="ARBA00022771"/>
    </source>
</evidence>
<evidence type="ECO:0000313" key="15">
    <source>
        <dbReference type="EMBL" id="KAK1935892.1"/>
    </source>
</evidence>
<feature type="compositionally biased region" description="Polar residues" evidence="13">
    <location>
        <begin position="246"/>
        <end position="257"/>
    </location>
</feature>
<comment type="catalytic activity">
    <reaction evidence="9 12">
        <text>O-phospho-L-seryl-[protein] + H2O = L-seryl-[protein] + phosphate</text>
        <dbReference type="Rhea" id="RHEA:20629"/>
        <dbReference type="Rhea" id="RHEA-COMP:9863"/>
        <dbReference type="Rhea" id="RHEA-COMP:11604"/>
        <dbReference type="ChEBI" id="CHEBI:15377"/>
        <dbReference type="ChEBI" id="CHEBI:29999"/>
        <dbReference type="ChEBI" id="CHEBI:43474"/>
        <dbReference type="ChEBI" id="CHEBI:83421"/>
        <dbReference type="EC" id="3.1.3.16"/>
    </reaction>
</comment>
<keyword evidence="6 12" id="KW-0862">Zinc</keyword>
<dbReference type="GO" id="GO:0008420">
    <property type="term" value="F:RNA polymerase II CTD heptapeptide repeat phosphatase activity"/>
    <property type="evidence" value="ECO:0007669"/>
    <property type="project" value="UniProtKB-UniRule"/>
</dbReference>
<comment type="caution">
    <text evidence="15">The sequence shown here is derived from an EMBL/GenBank/DDBJ whole genome shotgun (WGS) entry which is preliminary data.</text>
</comment>
<dbReference type="AlphaFoldDB" id="A0AAD9GCI6"/>
<dbReference type="EC" id="3.1.3.16" evidence="12"/>
<sequence length="459" mass="51819">MSSGGGIPDELSQERLAEGINRLHISKSPERASNSRIFQRFLELLSMQCSNGHRFHCLESAGVCCHPCNVLRRQIATYVDVATLEEICNTRKHGGICGYVYCNKKLPVKSPGHGRSESTFKIDLSTQKIYRRNLYESFCCSACIEKHAEAESIAEKSPMETGVITPRALRNSNPKTIQALLNSLQHLGSCEGNRRSGMLGVSRFECSPSRENLGEQMEDKYVMFNYKPLSEVRTVRFSLPNEDSDSPGSPATTENPTQELIDTNGVLYPREFGLAESQQHSEQQSSLHNANFDYSGLYEQSGRLYDHTALLNSLNPFSKLWYTLSTCVTYKTRAFLRDGIVESGSMEDKTRKWYEAMLPHMPKQLASLAIRPLETLLSTFRIGNNTPNLDDDYLRVMLYLLLHILLCNREHVFAEAEVNCIAADLLDRHMCELESILMKDFSLDVDSIAVINELLTECE</sequence>
<comment type="similarity">
    <text evidence="2 11 12">Belongs to the RPAP2 family.</text>
</comment>
<evidence type="ECO:0000256" key="6">
    <source>
        <dbReference type="ARBA" id="ARBA00022833"/>
    </source>
</evidence>
<dbReference type="GO" id="GO:0005737">
    <property type="term" value="C:cytoplasm"/>
    <property type="evidence" value="ECO:0007669"/>
    <property type="project" value="TreeGrafter"/>
</dbReference>
<keyword evidence="4 12" id="KW-0863">Zinc-finger</keyword>
<reference evidence="15" key="1">
    <citation type="journal article" date="2014" name="Nucleic Acids Res.">
        <title>The evolutionary dynamics of variant antigen genes in Babesia reveal a history of genomic innovation underlying host-parasite interaction.</title>
        <authorList>
            <person name="Jackson A.P."/>
            <person name="Otto T.D."/>
            <person name="Darby A."/>
            <person name="Ramaprasad A."/>
            <person name="Xia D."/>
            <person name="Echaide I.E."/>
            <person name="Farber M."/>
            <person name="Gahlot S."/>
            <person name="Gamble J."/>
            <person name="Gupta D."/>
            <person name="Gupta Y."/>
            <person name="Jackson L."/>
            <person name="Malandrin L."/>
            <person name="Malas T.B."/>
            <person name="Moussa E."/>
            <person name="Nair M."/>
            <person name="Reid A.J."/>
            <person name="Sanders M."/>
            <person name="Sharma J."/>
            <person name="Tracey A."/>
            <person name="Quail M.A."/>
            <person name="Weir W."/>
            <person name="Wastling J.M."/>
            <person name="Hall N."/>
            <person name="Willadsen P."/>
            <person name="Lingelbach K."/>
            <person name="Shiels B."/>
            <person name="Tait A."/>
            <person name="Berriman M."/>
            <person name="Allred D.R."/>
            <person name="Pain A."/>
        </authorList>
    </citation>
    <scope>NUCLEOTIDE SEQUENCE</scope>
    <source>
        <strain evidence="15">1802A</strain>
    </source>
</reference>
<reference evidence="15" key="2">
    <citation type="submission" date="2021-05" db="EMBL/GenBank/DDBJ databases">
        <authorList>
            <person name="Pain A."/>
        </authorList>
    </citation>
    <scope>NUCLEOTIDE SEQUENCE</scope>
    <source>
        <strain evidence="15">1802A</strain>
    </source>
</reference>
<evidence type="ECO:0000256" key="3">
    <source>
        <dbReference type="ARBA" id="ARBA00022723"/>
    </source>
</evidence>
<organism evidence="15 16">
    <name type="scientific">Babesia divergens</name>
    <dbReference type="NCBI Taxonomy" id="32595"/>
    <lineage>
        <taxon>Eukaryota</taxon>
        <taxon>Sar</taxon>
        <taxon>Alveolata</taxon>
        <taxon>Apicomplexa</taxon>
        <taxon>Aconoidasida</taxon>
        <taxon>Piroplasmida</taxon>
        <taxon>Babesiidae</taxon>
        <taxon>Babesia</taxon>
    </lineage>
</organism>
<dbReference type="GO" id="GO:0043175">
    <property type="term" value="F:RNA polymerase core enzyme binding"/>
    <property type="evidence" value="ECO:0007669"/>
    <property type="project" value="UniProtKB-UniRule"/>
</dbReference>
<evidence type="ECO:0000313" key="16">
    <source>
        <dbReference type="Proteomes" id="UP001195914"/>
    </source>
</evidence>
<evidence type="ECO:0000256" key="11">
    <source>
        <dbReference type="PROSITE-ProRule" id="PRU00812"/>
    </source>
</evidence>
<evidence type="ECO:0000256" key="1">
    <source>
        <dbReference type="ARBA" id="ARBA00004123"/>
    </source>
</evidence>
<dbReference type="Proteomes" id="UP001195914">
    <property type="component" value="Unassembled WGS sequence"/>
</dbReference>
<dbReference type="InterPro" id="IPR007308">
    <property type="entry name" value="Rtr1/RPAP2_dom"/>
</dbReference>
<evidence type="ECO:0000256" key="7">
    <source>
        <dbReference type="ARBA" id="ARBA00022912"/>
    </source>
</evidence>
<accession>A0AAD9GCI6</accession>
<evidence type="ECO:0000256" key="8">
    <source>
        <dbReference type="ARBA" id="ARBA00023242"/>
    </source>
</evidence>
<feature type="region of interest" description="Disordered" evidence="13">
    <location>
        <begin position="238"/>
        <end position="257"/>
    </location>
</feature>
<dbReference type="EMBL" id="JAHBMH010000044">
    <property type="protein sequence ID" value="KAK1935892.1"/>
    <property type="molecule type" value="Genomic_DNA"/>
</dbReference>
<comment type="subcellular location">
    <subcellularLocation>
        <location evidence="1 12">Nucleus</location>
    </subcellularLocation>
</comment>
<keyword evidence="7 12" id="KW-0904">Protein phosphatase</keyword>
<feature type="domain" description="RTR1-type" evidence="14">
    <location>
        <begin position="74"/>
        <end position="163"/>
    </location>
</feature>
<keyword evidence="5 12" id="KW-0378">Hydrolase</keyword>
<keyword evidence="3 12" id="KW-0479">Metal-binding</keyword>
<name>A0AAD9GCI6_BABDI</name>
<keyword evidence="16" id="KW-1185">Reference proteome</keyword>
<dbReference type="GO" id="GO:0008270">
    <property type="term" value="F:zinc ion binding"/>
    <property type="evidence" value="ECO:0007669"/>
    <property type="project" value="UniProtKB-KW"/>
</dbReference>
<dbReference type="Pfam" id="PF04181">
    <property type="entry name" value="RPAP2_Rtr1"/>
    <property type="match status" value="1"/>
</dbReference>
<evidence type="ECO:0000256" key="12">
    <source>
        <dbReference type="RuleBase" id="RU367080"/>
    </source>
</evidence>
<gene>
    <name evidence="15" type="ORF">X943_000241</name>
</gene>
<dbReference type="PANTHER" id="PTHR14732:SF0">
    <property type="entry name" value="RNA POLYMERASE II SUBUNIT B1 CTD PHOSPHATASE RPAP2-RELATED"/>
    <property type="match status" value="1"/>
</dbReference>
<dbReference type="PROSITE" id="PS51479">
    <property type="entry name" value="ZF_RTR1"/>
    <property type="match status" value="1"/>
</dbReference>
<comment type="function">
    <text evidence="12">Putative RNA polymerase II subunit B1 C-terminal domain (CTD) phosphatase involved in RNA polymerase II transcription regulation.</text>
</comment>